<reference evidence="1 2" key="1">
    <citation type="journal article" date="2016" name="Gene">
        <title>PacBio SMRT assembly of a complex multi-replicon genome reveals chlorocatechol degradative operon in a region of genome plasticity.</title>
        <authorList>
            <person name="Ricker N."/>
            <person name="Shen S.Y."/>
            <person name="Goordial J."/>
            <person name="Jin S."/>
            <person name="Fulthorpe R.R."/>
        </authorList>
    </citation>
    <scope>NUCLEOTIDE SEQUENCE [LARGE SCALE GENOMIC DNA]</scope>
    <source>
        <strain evidence="1 2">OLGA172</strain>
    </source>
</reference>
<dbReference type="AlphaFoldDB" id="A0A160FHX1"/>
<evidence type="ECO:0008006" key="3">
    <source>
        <dbReference type="Google" id="ProtNLM"/>
    </source>
</evidence>
<dbReference type="Proteomes" id="UP000076852">
    <property type="component" value="Chromosome 1"/>
</dbReference>
<dbReference type="GO" id="GO:0004803">
    <property type="term" value="F:transposase activity"/>
    <property type="evidence" value="ECO:0007669"/>
    <property type="project" value="InterPro"/>
</dbReference>
<evidence type="ECO:0000313" key="2">
    <source>
        <dbReference type="Proteomes" id="UP000076852"/>
    </source>
</evidence>
<dbReference type="RefSeq" id="WP_148662105.1">
    <property type="nucleotide sequence ID" value="NZ_CP014578.1"/>
</dbReference>
<dbReference type="GO" id="GO:0006313">
    <property type="term" value="P:DNA transposition"/>
    <property type="evidence" value="ECO:0007669"/>
    <property type="project" value="InterPro"/>
</dbReference>
<dbReference type="SUPFAM" id="SSF46689">
    <property type="entry name" value="Homeodomain-like"/>
    <property type="match status" value="1"/>
</dbReference>
<dbReference type="KEGG" id="buz:AYM40_04875"/>
<name>A0A160FHX1_9BURK</name>
<proteinExistence type="predicted"/>
<organism evidence="1 2">
    <name type="scientific">Paraburkholderia phytofirmans OLGA172</name>
    <dbReference type="NCBI Taxonomy" id="1417228"/>
    <lineage>
        <taxon>Bacteria</taxon>
        <taxon>Pseudomonadati</taxon>
        <taxon>Pseudomonadota</taxon>
        <taxon>Betaproteobacteria</taxon>
        <taxon>Burkholderiales</taxon>
        <taxon>Burkholderiaceae</taxon>
        <taxon>Paraburkholderia</taxon>
    </lineage>
</organism>
<dbReference type="InterPro" id="IPR002514">
    <property type="entry name" value="Transposase_8"/>
</dbReference>
<keyword evidence="2" id="KW-1185">Reference proteome</keyword>
<dbReference type="InterPro" id="IPR009057">
    <property type="entry name" value="Homeodomain-like_sf"/>
</dbReference>
<protein>
    <recommendedName>
        <fullName evidence="3">Transposase</fullName>
    </recommendedName>
</protein>
<evidence type="ECO:0000313" key="1">
    <source>
        <dbReference type="EMBL" id="ANB71781.1"/>
    </source>
</evidence>
<dbReference type="Pfam" id="PF01527">
    <property type="entry name" value="HTH_Tnp_1"/>
    <property type="match status" value="1"/>
</dbReference>
<accession>A0A160FHX1</accession>
<sequence>MEVKRIRRTHGAELKAAVVDACRQPGASIAAVALEHGINANLVHRWLRQAECAANEAEVVPARIELAGGFMPLSLPQSTPGDIRVEVRRGGSVITVSWPVQAASECATWLRTWLK</sequence>
<dbReference type="OrthoDB" id="9800877at2"/>
<dbReference type="GO" id="GO:0003677">
    <property type="term" value="F:DNA binding"/>
    <property type="evidence" value="ECO:0007669"/>
    <property type="project" value="InterPro"/>
</dbReference>
<gene>
    <name evidence="1" type="ORF">AYM40_04875</name>
</gene>
<dbReference type="STRING" id="1804984.AYM40_04875"/>
<dbReference type="EMBL" id="CP014578">
    <property type="protein sequence ID" value="ANB71781.1"/>
    <property type="molecule type" value="Genomic_DNA"/>
</dbReference>